<dbReference type="GO" id="GO:0006465">
    <property type="term" value="P:signal peptide processing"/>
    <property type="evidence" value="ECO:0007669"/>
    <property type="project" value="InterPro"/>
</dbReference>
<organism evidence="5 6">
    <name type="scientific">Nisaea acidiphila</name>
    <dbReference type="NCBI Taxonomy" id="1862145"/>
    <lineage>
        <taxon>Bacteria</taxon>
        <taxon>Pseudomonadati</taxon>
        <taxon>Pseudomonadota</taxon>
        <taxon>Alphaproteobacteria</taxon>
        <taxon>Rhodospirillales</taxon>
        <taxon>Thalassobaculaceae</taxon>
        <taxon>Nisaea</taxon>
    </lineage>
</organism>
<dbReference type="Proteomes" id="UP001060336">
    <property type="component" value="Chromosome"/>
</dbReference>
<dbReference type="Pfam" id="PF10502">
    <property type="entry name" value="Peptidase_S26"/>
    <property type="match status" value="1"/>
</dbReference>
<dbReference type="PRINTS" id="PR00727">
    <property type="entry name" value="LEADERPTASE"/>
</dbReference>
<name>A0A9J7AYL7_9PROT</name>
<dbReference type="InterPro" id="IPR000223">
    <property type="entry name" value="Pept_S26A_signal_pept_1"/>
</dbReference>
<dbReference type="NCBIfam" id="TIGR02227">
    <property type="entry name" value="sigpep_I_bact"/>
    <property type="match status" value="1"/>
</dbReference>
<evidence type="ECO:0000313" key="5">
    <source>
        <dbReference type="EMBL" id="UUX51529.1"/>
    </source>
</evidence>
<sequence length="235" mass="25434">MQGSGKGLFGEDLLMARDSGFLKSSIKWGAIAAGILAMALIALFVFHVAKTGISSMAWVISGGKNYHAFTPAMEPNFNPGEHMMARLENFSGTFPRRGSVLVVRHPLNPEQDWVRRLVGLPFDRIEIVDGVLHVNGSPVALSQVDAKDDARRLMRETLPGGHSHLILVSKDGGAGANFDEITVPSGHIFLLADNRDRAKDSRHAELGLVPLDNIIGIAEFIYLSTDLSRLGAAIE</sequence>
<keyword evidence="3" id="KW-0645">Protease</keyword>
<comment type="catalytic activity">
    <reaction evidence="3">
        <text>Cleavage of hydrophobic, N-terminal signal or leader sequences from secreted and periplasmic proteins.</text>
        <dbReference type="EC" id="3.4.21.89"/>
    </reaction>
</comment>
<gene>
    <name evidence="5" type="primary">lepB</name>
    <name evidence="5" type="ORF">NUH88_07480</name>
</gene>
<evidence type="ECO:0000259" key="4">
    <source>
        <dbReference type="Pfam" id="PF10502"/>
    </source>
</evidence>
<feature type="domain" description="Peptidase S26" evidence="4">
    <location>
        <begin position="64"/>
        <end position="222"/>
    </location>
</feature>
<dbReference type="PANTHER" id="PTHR43390:SF1">
    <property type="entry name" value="CHLOROPLAST PROCESSING PEPTIDASE"/>
    <property type="match status" value="1"/>
</dbReference>
<dbReference type="GO" id="GO:0009003">
    <property type="term" value="F:signal peptidase activity"/>
    <property type="evidence" value="ECO:0007669"/>
    <property type="project" value="UniProtKB-EC"/>
</dbReference>
<feature type="transmembrane region" description="Helical" evidence="3">
    <location>
        <begin position="28"/>
        <end position="49"/>
    </location>
</feature>
<evidence type="ECO:0000256" key="3">
    <source>
        <dbReference type="RuleBase" id="RU362042"/>
    </source>
</evidence>
<proteinExistence type="inferred from homology"/>
<dbReference type="SUPFAM" id="SSF51306">
    <property type="entry name" value="LexA/Signal peptidase"/>
    <property type="match status" value="1"/>
</dbReference>
<reference evidence="5" key="1">
    <citation type="submission" date="2022-08" db="EMBL/GenBank/DDBJ databases">
        <title>Nisaea acidiphila sp. nov., isolated from a marine algal debris and emended description of the genus Nisaea Urios et al. 2008.</title>
        <authorList>
            <person name="Kwon K."/>
        </authorList>
    </citation>
    <scope>NUCLEOTIDE SEQUENCE</scope>
    <source>
        <strain evidence="5">MEBiC11861</strain>
    </source>
</reference>
<protein>
    <recommendedName>
        <fullName evidence="2 3">Signal peptidase I</fullName>
        <ecNumber evidence="3">3.4.21.89</ecNumber>
    </recommendedName>
</protein>
<dbReference type="GO" id="GO:0004252">
    <property type="term" value="F:serine-type endopeptidase activity"/>
    <property type="evidence" value="ECO:0007669"/>
    <property type="project" value="InterPro"/>
</dbReference>
<dbReference type="Gene3D" id="2.10.109.10">
    <property type="entry name" value="Umud Fragment, subunit A"/>
    <property type="match status" value="1"/>
</dbReference>
<keyword evidence="3" id="KW-0812">Transmembrane</keyword>
<comment type="subcellular location">
    <subcellularLocation>
        <location evidence="3">Membrane</location>
        <topology evidence="3">Single-pass type II membrane protein</topology>
    </subcellularLocation>
</comment>
<keyword evidence="3" id="KW-0472">Membrane</keyword>
<dbReference type="AlphaFoldDB" id="A0A9J7AYL7"/>
<evidence type="ECO:0000256" key="1">
    <source>
        <dbReference type="ARBA" id="ARBA00009370"/>
    </source>
</evidence>
<dbReference type="GO" id="GO:0016020">
    <property type="term" value="C:membrane"/>
    <property type="evidence" value="ECO:0007669"/>
    <property type="project" value="UniProtKB-SubCell"/>
</dbReference>
<comment type="similarity">
    <text evidence="1 3">Belongs to the peptidase S26 family.</text>
</comment>
<dbReference type="RefSeq" id="WP_257771074.1">
    <property type="nucleotide sequence ID" value="NZ_CP102480.1"/>
</dbReference>
<accession>A0A9J7AYL7</accession>
<keyword evidence="6" id="KW-1185">Reference proteome</keyword>
<evidence type="ECO:0000313" key="6">
    <source>
        <dbReference type="Proteomes" id="UP001060336"/>
    </source>
</evidence>
<dbReference type="InterPro" id="IPR036286">
    <property type="entry name" value="LexA/Signal_pep-like_sf"/>
</dbReference>
<dbReference type="EC" id="3.4.21.89" evidence="3"/>
<dbReference type="KEGG" id="naci:NUH88_07480"/>
<dbReference type="InterPro" id="IPR019533">
    <property type="entry name" value="Peptidase_S26"/>
</dbReference>
<keyword evidence="3 5" id="KW-0378">Hydrolase</keyword>
<dbReference type="EMBL" id="CP102480">
    <property type="protein sequence ID" value="UUX51529.1"/>
    <property type="molecule type" value="Genomic_DNA"/>
</dbReference>
<keyword evidence="3" id="KW-1133">Transmembrane helix</keyword>
<dbReference type="PANTHER" id="PTHR43390">
    <property type="entry name" value="SIGNAL PEPTIDASE I"/>
    <property type="match status" value="1"/>
</dbReference>
<evidence type="ECO:0000256" key="2">
    <source>
        <dbReference type="ARBA" id="ARBA00019232"/>
    </source>
</evidence>
<dbReference type="CDD" id="cd06530">
    <property type="entry name" value="S26_SPase_I"/>
    <property type="match status" value="1"/>
</dbReference>